<dbReference type="PANTHER" id="PTHR35037">
    <property type="entry name" value="C-TERMINAL REGION OF AIDA-LIKE PROTEIN"/>
    <property type="match status" value="1"/>
</dbReference>
<accession>A0A2N9X9X1</accession>
<dbReference type="Pfam" id="PF18883">
    <property type="entry name" value="AC_1"/>
    <property type="match status" value="1"/>
</dbReference>
<sequence length="1104" mass="117940">MKSKHHPIWNNQIPSSTITTYLKSALGQKTIAELTILSFLLICPEISYAACQIQNLETMTCATKTIANQSPFTFRLQNTDTDVSESDSNDNQKKAINKTFSGIVSGATYAENNQAKRTERIVINNRFNSLIIDESRDMDIGQYDSGPAVQANNYDTATNIDIKTQNITNQGDGLIVNNEGNGFTHIKTENINATGTAIAVTTGELAQDISIDTQNIQSSESSNVVTVQNRGKNSSFSIKSGNIYSSDQSSIGITAENQENTKNILIQAKDINTGVGINAFNNGTGFTTINTGNITAEQNGINATNGDNTQQLTINTKNISASTAISAMNSGKNSIFINTNGNVTGNQMDGINAINIGTAKNININHSGGTLTGANNGINTVNIGTGDINIEIAGNVKGGNDAIIAQNSGSAKDINIDQINGNISGDLNGINIINNGLGNIRIKANGQIQGDIGSAINISGKPSTTTNIFLDKNAVIKSNSGIAIQDDNTNTNIILNNGAKVSGQILLGDGNDTFTINHGDTSTITVLDAGNKDTNGLNGNGVKDIDTLNINGWLTGSSSSEGKENDTALRNWSIINIGGKSQSQTDSTLNLTGDLTTNQLNINRSGKLTFNGFSAEASSDHSLSEPHSIIINGNVTNAGIISLGNRHTGDNLTITGDYNGAKGTLILDTELNDDKSITDKLAISGNASGTTSIRINNIKGLGADTGNSKGIEIISVAGTNITDAENEPVFTLTGSHVDAGAYEYRLFSGDQTREDSNWYLRSRIKDTPKQDDKTTIVSNHPDNKPVITKPTYRKETPLNSSTAAQLLQADSIMLANLHRRTGSTPTAEQRRSWGRVIISRTNIRQNGTTSPHTTGHYNGLQMGSDIWSNPHWHTGGYLGYLNGQLNVAGFASGINGNVGKNDIQSYFLGAYSTYTSNTGSYLDIVLQGAQHQANIRPTGNQASKQKGHGITASVEIGKPFTIGHSAWKLEPQTQIMRQWLHLNDSQISGNTTVSQNGNNVWLFRIGGRMHGDFQFNKGIFHPYARINFIYSPDGDDYTTYTTRTASTTLNTSLAHSSTEMAIGGSYEISNKMRLYGEFGHTKSNGGDARIKAPFNGSLGFKAEW</sequence>
<dbReference type="EMBL" id="MEIL01000002">
    <property type="protein sequence ID" value="PIT42292.1"/>
    <property type="molecule type" value="Genomic_DNA"/>
</dbReference>
<evidence type="ECO:0000313" key="2">
    <source>
        <dbReference type="EMBL" id="PIT42292.1"/>
    </source>
</evidence>
<feature type="domain" description="Autotransporter" evidence="1">
    <location>
        <begin position="825"/>
        <end position="1104"/>
    </location>
</feature>
<dbReference type="Gene3D" id="2.40.128.130">
    <property type="entry name" value="Autotransporter beta-domain"/>
    <property type="match status" value="1"/>
</dbReference>
<dbReference type="InterPro" id="IPR005546">
    <property type="entry name" value="Autotransporte_beta"/>
</dbReference>
<proteinExistence type="predicted"/>
<dbReference type="AlphaFoldDB" id="A0A2N9X9X1"/>
<dbReference type="InterPro" id="IPR011050">
    <property type="entry name" value="Pectin_lyase_fold/virulence"/>
</dbReference>
<gene>
    <name evidence="2" type="ORF">BHC54_00500</name>
</gene>
<dbReference type="InterPro" id="IPR036709">
    <property type="entry name" value="Autotransporte_beta_dom_sf"/>
</dbReference>
<dbReference type="CDD" id="cd01344">
    <property type="entry name" value="PL2_Passenger_AT"/>
    <property type="match status" value="1"/>
</dbReference>
<dbReference type="SMART" id="SM00869">
    <property type="entry name" value="Autotransporter"/>
    <property type="match status" value="1"/>
</dbReference>
<evidence type="ECO:0000259" key="1">
    <source>
        <dbReference type="PROSITE" id="PS51208"/>
    </source>
</evidence>
<dbReference type="RefSeq" id="WP_100151427.1">
    <property type="nucleotide sequence ID" value="NZ_MEIL01000002.1"/>
</dbReference>
<reference evidence="2" key="1">
    <citation type="journal article" date="2017" name="MBio">
        <title>Type VI secretion-mediated competition in the bee gut microbiome.</title>
        <authorList>
            <person name="Steele M.I."/>
            <person name="Kwong W.K."/>
            <person name="Powell J.E."/>
            <person name="Whiteley M."/>
            <person name="Moran N.A."/>
        </authorList>
    </citation>
    <scope>NUCLEOTIDE SEQUENCE [LARGE SCALE GENOMIC DNA]</scope>
    <source>
        <strain evidence="2">WkB273</strain>
    </source>
</reference>
<dbReference type="Pfam" id="PF03797">
    <property type="entry name" value="Autotransporter"/>
    <property type="match status" value="1"/>
</dbReference>
<dbReference type="GO" id="GO:0019867">
    <property type="term" value="C:outer membrane"/>
    <property type="evidence" value="ECO:0007669"/>
    <property type="project" value="InterPro"/>
</dbReference>
<dbReference type="Proteomes" id="UP000230202">
    <property type="component" value="Unassembled WGS sequence"/>
</dbReference>
<dbReference type="InterPro" id="IPR006315">
    <property type="entry name" value="OM_autotransptr_brl_dom"/>
</dbReference>
<comment type="caution">
    <text evidence="2">The sequence shown here is derived from an EMBL/GenBank/DDBJ whole genome shotgun (WGS) entry which is preliminary data.</text>
</comment>
<dbReference type="InterPro" id="IPR043990">
    <property type="entry name" value="AC_1"/>
</dbReference>
<name>A0A2N9X9X1_9NEIS</name>
<evidence type="ECO:0000313" key="3">
    <source>
        <dbReference type="Proteomes" id="UP000230202"/>
    </source>
</evidence>
<keyword evidence="3" id="KW-1185">Reference proteome</keyword>
<organism evidence="2 3">
    <name type="scientific">Snodgrassella alvi</name>
    <dbReference type="NCBI Taxonomy" id="1196083"/>
    <lineage>
        <taxon>Bacteria</taxon>
        <taxon>Pseudomonadati</taxon>
        <taxon>Pseudomonadota</taxon>
        <taxon>Betaproteobacteria</taxon>
        <taxon>Neisseriales</taxon>
        <taxon>Neisseriaceae</taxon>
        <taxon>Snodgrassella</taxon>
    </lineage>
</organism>
<dbReference type="SUPFAM" id="SSF51126">
    <property type="entry name" value="Pectin lyase-like"/>
    <property type="match status" value="1"/>
</dbReference>
<dbReference type="NCBIfam" id="TIGR01414">
    <property type="entry name" value="autotrans_barl"/>
    <property type="match status" value="1"/>
</dbReference>
<protein>
    <recommendedName>
        <fullName evidence="1">Autotransporter domain-containing protein</fullName>
    </recommendedName>
</protein>
<dbReference type="PANTHER" id="PTHR35037:SF3">
    <property type="entry name" value="C-TERMINAL REGION OF AIDA-LIKE PROTEIN"/>
    <property type="match status" value="1"/>
</dbReference>
<dbReference type="InterPro" id="IPR051551">
    <property type="entry name" value="Autotransporter_adhesion"/>
</dbReference>
<dbReference type="Gene3D" id="2.160.20.20">
    <property type="match status" value="1"/>
</dbReference>
<dbReference type="SUPFAM" id="SSF103515">
    <property type="entry name" value="Autotransporter"/>
    <property type="match status" value="1"/>
</dbReference>
<dbReference type="InterPro" id="IPR012332">
    <property type="entry name" value="Autotransporter_pectin_lyase_C"/>
</dbReference>
<dbReference type="PROSITE" id="PS51208">
    <property type="entry name" value="AUTOTRANSPORTER"/>
    <property type="match status" value="1"/>
</dbReference>